<dbReference type="SMART" id="SM00698">
    <property type="entry name" value="MORN"/>
    <property type="match status" value="2"/>
</dbReference>
<evidence type="ECO:0000313" key="4">
    <source>
        <dbReference type="Proteomes" id="UP001420932"/>
    </source>
</evidence>
<organism evidence="3 4">
    <name type="scientific">Stephania yunnanensis</name>
    <dbReference type="NCBI Taxonomy" id="152371"/>
    <lineage>
        <taxon>Eukaryota</taxon>
        <taxon>Viridiplantae</taxon>
        <taxon>Streptophyta</taxon>
        <taxon>Embryophyta</taxon>
        <taxon>Tracheophyta</taxon>
        <taxon>Spermatophyta</taxon>
        <taxon>Magnoliopsida</taxon>
        <taxon>Ranunculales</taxon>
        <taxon>Menispermaceae</taxon>
        <taxon>Menispermoideae</taxon>
        <taxon>Cissampelideae</taxon>
        <taxon>Stephania</taxon>
    </lineage>
</organism>
<dbReference type="Pfam" id="PF02493">
    <property type="entry name" value="MORN"/>
    <property type="match status" value="2"/>
</dbReference>
<evidence type="ECO:0000256" key="2">
    <source>
        <dbReference type="SAM" id="MobiDB-lite"/>
    </source>
</evidence>
<feature type="compositionally biased region" description="Basic and acidic residues" evidence="2">
    <location>
        <begin position="8"/>
        <end position="18"/>
    </location>
</feature>
<dbReference type="AlphaFoldDB" id="A0AAP0J5I0"/>
<evidence type="ECO:0000256" key="1">
    <source>
        <dbReference type="ARBA" id="ARBA00022737"/>
    </source>
</evidence>
<comment type="caution">
    <text evidence="3">The sequence shown here is derived from an EMBL/GenBank/DDBJ whole genome shotgun (WGS) entry which is preliminary data.</text>
</comment>
<name>A0AAP0J5I0_9MAGN</name>
<keyword evidence="4" id="KW-1185">Reference proteome</keyword>
<protein>
    <submittedName>
        <fullName evidence="3">Uncharacterized protein</fullName>
    </submittedName>
</protein>
<gene>
    <name evidence="3" type="ORF">Syun_016753</name>
</gene>
<dbReference type="GO" id="GO:0016020">
    <property type="term" value="C:membrane"/>
    <property type="evidence" value="ECO:0007669"/>
    <property type="project" value="UniProtKB-ARBA"/>
</dbReference>
<dbReference type="InterPro" id="IPR003409">
    <property type="entry name" value="MORN"/>
</dbReference>
<dbReference type="Proteomes" id="UP001420932">
    <property type="component" value="Unassembled WGS sequence"/>
</dbReference>
<proteinExistence type="predicted"/>
<dbReference type="SUPFAM" id="SSF82185">
    <property type="entry name" value="Histone H3 K4-specific methyltransferase SET7/9 N-terminal domain"/>
    <property type="match status" value="1"/>
</dbReference>
<sequence>MASVSRLVSKDCSLDRNQPDLSGEDSYEGPTDSSLGIITERPGDQLPGLEVDISLLHERPSKPLVRLGFTSCAPCKVQPYGCGVGVGVGFLSFKAFHISWLPKLCSVQGWIRDHYACRADGLTIRVGEHLLPNGDLYSGSLLGNMPESSGKYIWSMVCIYEGEWRRGMRHGHGKTLDGLTGVYDLMLSLQLGIRAGGMGLVLNPKFFWSSVDIIRVHGCLIVARVKAGRLGSRPKPESAGIFPRLNDLLVGTPSMADQPDTSDSATGDVQRILDGMSQMITSHDQQLQEILRLLRAQTTTSPSMSKAPVTQIGSAPTVHDPTCSTSGAGRTCSGRGDTCSGRDSTSYT</sequence>
<dbReference type="EMBL" id="JBBNAF010000007">
    <property type="protein sequence ID" value="KAK9127956.1"/>
    <property type="molecule type" value="Genomic_DNA"/>
</dbReference>
<reference evidence="3 4" key="1">
    <citation type="submission" date="2024-01" db="EMBL/GenBank/DDBJ databases">
        <title>Genome assemblies of Stephania.</title>
        <authorList>
            <person name="Yang L."/>
        </authorList>
    </citation>
    <scope>NUCLEOTIDE SEQUENCE [LARGE SCALE GENOMIC DNA]</scope>
    <source>
        <strain evidence="3">YNDBR</strain>
        <tissue evidence="3">Leaf</tissue>
    </source>
</reference>
<evidence type="ECO:0000313" key="3">
    <source>
        <dbReference type="EMBL" id="KAK9127956.1"/>
    </source>
</evidence>
<feature type="region of interest" description="Disordered" evidence="2">
    <location>
        <begin position="299"/>
        <end position="348"/>
    </location>
</feature>
<feature type="region of interest" description="Disordered" evidence="2">
    <location>
        <begin position="1"/>
        <end position="38"/>
    </location>
</feature>
<keyword evidence="1" id="KW-0677">Repeat</keyword>
<accession>A0AAP0J5I0</accession>